<accession>A0ABW0V629</accession>
<protein>
    <submittedName>
        <fullName evidence="2">DUF4240 domain-containing protein</fullName>
    </submittedName>
</protein>
<evidence type="ECO:0000259" key="1">
    <source>
        <dbReference type="Pfam" id="PF14024"/>
    </source>
</evidence>
<dbReference type="RefSeq" id="WP_346144365.1">
    <property type="nucleotide sequence ID" value="NZ_BAAAUA010000016.1"/>
</dbReference>
<evidence type="ECO:0000313" key="3">
    <source>
        <dbReference type="Proteomes" id="UP001596066"/>
    </source>
</evidence>
<comment type="caution">
    <text evidence="2">The sequence shown here is derived from an EMBL/GenBank/DDBJ whole genome shotgun (WGS) entry which is preliminary data.</text>
</comment>
<feature type="domain" description="DUF4240" evidence="1">
    <location>
        <begin position="1"/>
        <end position="135"/>
    </location>
</feature>
<dbReference type="Proteomes" id="UP001596066">
    <property type="component" value="Unassembled WGS sequence"/>
</dbReference>
<dbReference type="Pfam" id="PF14024">
    <property type="entry name" value="DUF4240"/>
    <property type="match status" value="1"/>
</dbReference>
<sequence>MDEAGFWGLIEESRVGAASVRMRSQRLIGLLERLPEQDVVDFQRHKDRLLRRADTVELLAAHHLLTGGRGGGDAYFYFLHWLIGLGRPTYERVTDRPDALVDVPQLPRPVGDRHGWPDELWPDWEDLISIAARAHATVAGVEFGGWIDVRDITGSLSDPDTRGDPWDLDDRRELAQRLPRLYQEALPHLDGWPN</sequence>
<evidence type="ECO:0000313" key="2">
    <source>
        <dbReference type="EMBL" id="MFC5640239.1"/>
    </source>
</evidence>
<proteinExistence type="predicted"/>
<dbReference type="InterPro" id="IPR025334">
    <property type="entry name" value="DUF4240"/>
</dbReference>
<reference evidence="3" key="1">
    <citation type="journal article" date="2019" name="Int. J. Syst. Evol. Microbiol.">
        <title>The Global Catalogue of Microorganisms (GCM) 10K type strain sequencing project: providing services to taxonomists for standard genome sequencing and annotation.</title>
        <authorList>
            <consortium name="The Broad Institute Genomics Platform"/>
            <consortium name="The Broad Institute Genome Sequencing Center for Infectious Disease"/>
            <person name="Wu L."/>
            <person name="Ma J."/>
        </authorList>
    </citation>
    <scope>NUCLEOTIDE SEQUENCE [LARGE SCALE GENOMIC DNA]</scope>
    <source>
        <strain evidence="3">CGMCC 4.1622</strain>
    </source>
</reference>
<name>A0ABW0V629_9ACTN</name>
<dbReference type="EMBL" id="JBHSOC010000003">
    <property type="protein sequence ID" value="MFC5640239.1"/>
    <property type="molecule type" value="Genomic_DNA"/>
</dbReference>
<keyword evidence="3" id="KW-1185">Reference proteome</keyword>
<organism evidence="2 3">
    <name type="scientific">Kitasatospora cinereorecta</name>
    <dbReference type="NCBI Taxonomy" id="285560"/>
    <lineage>
        <taxon>Bacteria</taxon>
        <taxon>Bacillati</taxon>
        <taxon>Actinomycetota</taxon>
        <taxon>Actinomycetes</taxon>
        <taxon>Kitasatosporales</taxon>
        <taxon>Streptomycetaceae</taxon>
        <taxon>Kitasatospora</taxon>
    </lineage>
</organism>
<gene>
    <name evidence="2" type="ORF">ACFPZF_02595</name>
</gene>